<organism evidence="1 2">
    <name type="scientific">Dreissena polymorpha</name>
    <name type="common">Zebra mussel</name>
    <name type="synonym">Mytilus polymorpha</name>
    <dbReference type="NCBI Taxonomy" id="45954"/>
    <lineage>
        <taxon>Eukaryota</taxon>
        <taxon>Metazoa</taxon>
        <taxon>Spiralia</taxon>
        <taxon>Lophotrochozoa</taxon>
        <taxon>Mollusca</taxon>
        <taxon>Bivalvia</taxon>
        <taxon>Autobranchia</taxon>
        <taxon>Heteroconchia</taxon>
        <taxon>Euheterodonta</taxon>
        <taxon>Imparidentia</taxon>
        <taxon>Neoheterodontei</taxon>
        <taxon>Myida</taxon>
        <taxon>Dreissenoidea</taxon>
        <taxon>Dreissenidae</taxon>
        <taxon>Dreissena</taxon>
    </lineage>
</organism>
<dbReference type="AlphaFoldDB" id="A0A9D4BKD2"/>
<evidence type="ECO:0000313" key="1">
    <source>
        <dbReference type="EMBL" id="KAH3698004.1"/>
    </source>
</evidence>
<gene>
    <name evidence="1" type="ORF">DPMN_085517</name>
</gene>
<protein>
    <submittedName>
        <fullName evidence="1">Uncharacterized protein</fullName>
    </submittedName>
</protein>
<dbReference type="EMBL" id="JAIWYP010000016">
    <property type="protein sequence ID" value="KAH3698004.1"/>
    <property type="molecule type" value="Genomic_DNA"/>
</dbReference>
<proteinExistence type="predicted"/>
<dbReference type="Proteomes" id="UP000828390">
    <property type="component" value="Unassembled WGS sequence"/>
</dbReference>
<comment type="caution">
    <text evidence="1">The sequence shown here is derived from an EMBL/GenBank/DDBJ whole genome shotgun (WGS) entry which is preliminary data.</text>
</comment>
<evidence type="ECO:0000313" key="2">
    <source>
        <dbReference type="Proteomes" id="UP000828390"/>
    </source>
</evidence>
<reference evidence="1" key="2">
    <citation type="submission" date="2020-11" db="EMBL/GenBank/DDBJ databases">
        <authorList>
            <person name="McCartney M.A."/>
            <person name="Auch B."/>
            <person name="Kono T."/>
            <person name="Mallez S."/>
            <person name="Becker A."/>
            <person name="Gohl D.M."/>
            <person name="Silverstein K.A.T."/>
            <person name="Koren S."/>
            <person name="Bechman K.B."/>
            <person name="Herman A."/>
            <person name="Abrahante J.E."/>
            <person name="Garbe J."/>
        </authorList>
    </citation>
    <scope>NUCLEOTIDE SEQUENCE</scope>
    <source>
        <strain evidence="1">Duluth1</strain>
        <tissue evidence="1">Whole animal</tissue>
    </source>
</reference>
<name>A0A9D4BKD2_DREPO</name>
<reference evidence="1" key="1">
    <citation type="journal article" date="2019" name="bioRxiv">
        <title>The Genome of the Zebra Mussel, Dreissena polymorpha: A Resource for Invasive Species Research.</title>
        <authorList>
            <person name="McCartney M.A."/>
            <person name="Auch B."/>
            <person name="Kono T."/>
            <person name="Mallez S."/>
            <person name="Zhang Y."/>
            <person name="Obille A."/>
            <person name="Becker A."/>
            <person name="Abrahante J.E."/>
            <person name="Garbe J."/>
            <person name="Badalamenti J.P."/>
            <person name="Herman A."/>
            <person name="Mangelson H."/>
            <person name="Liachko I."/>
            <person name="Sullivan S."/>
            <person name="Sone E.D."/>
            <person name="Koren S."/>
            <person name="Silverstein K.A.T."/>
            <person name="Beckman K.B."/>
            <person name="Gohl D.M."/>
        </authorList>
    </citation>
    <scope>NUCLEOTIDE SEQUENCE</scope>
    <source>
        <strain evidence="1">Duluth1</strain>
        <tissue evidence="1">Whole animal</tissue>
    </source>
</reference>
<sequence length="50" mass="5776">MVYKLSAFRRFRIYDRSVDIDDGTTRAWSLRGGVVDDGDHSDDMADDEYS</sequence>
<keyword evidence="2" id="KW-1185">Reference proteome</keyword>
<accession>A0A9D4BKD2</accession>